<proteinExistence type="predicted"/>
<dbReference type="InterPro" id="IPR016024">
    <property type="entry name" value="ARM-type_fold"/>
</dbReference>
<dbReference type="Pfam" id="PF13646">
    <property type="entry name" value="HEAT_2"/>
    <property type="match status" value="1"/>
</dbReference>
<comment type="caution">
    <text evidence="1">The sequence shown here is derived from an EMBL/GenBank/DDBJ whole genome shotgun (WGS) entry which is preliminary data.</text>
</comment>
<protein>
    <submittedName>
        <fullName evidence="1">HEAT repeat domain-containing protein</fullName>
    </submittedName>
</protein>
<dbReference type="PANTHER" id="PTHR12697">
    <property type="entry name" value="PBS LYASE HEAT-LIKE PROTEIN"/>
    <property type="match status" value="1"/>
</dbReference>
<dbReference type="RefSeq" id="WP_369280176.1">
    <property type="nucleotide sequence ID" value="NZ_JBJVMW010000023.1"/>
</dbReference>
<dbReference type="Gene3D" id="1.25.10.10">
    <property type="entry name" value="Leucine-rich Repeat Variant"/>
    <property type="match status" value="3"/>
</dbReference>
<dbReference type="EMBL" id="JBJVNE010000021">
    <property type="protein sequence ID" value="MFM9651543.1"/>
    <property type="molecule type" value="Genomic_DNA"/>
</dbReference>
<keyword evidence="2" id="KW-1185">Reference proteome</keyword>
<evidence type="ECO:0000313" key="1">
    <source>
        <dbReference type="EMBL" id="MFM9651543.1"/>
    </source>
</evidence>
<dbReference type="InterPro" id="IPR004155">
    <property type="entry name" value="PBS_lyase_HEAT"/>
</dbReference>
<accession>A0ABW9ISU3</accession>
<reference evidence="1 2" key="1">
    <citation type="submission" date="2024-12" db="EMBL/GenBank/DDBJ databases">
        <title>Forecasting of Potato common scab and diversities of Pathogenic streptomyces spp. in china.</title>
        <authorList>
            <person name="Handique U."/>
            <person name="Wu J."/>
        </authorList>
    </citation>
    <scope>NUCLEOTIDE SEQUENCE [LARGE SCALE GENOMIC DNA]</scope>
    <source>
        <strain evidence="1 2">ZRIMU1585</strain>
    </source>
</reference>
<evidence type="ECO:0000313" key="2">
    <source>
        <dbReference type="Proteomes" id="UP001631993"/>
    </source>
</evidence>
<dbReference type="SMART" id="SM00567">
    <property type="entry name" value="EZ_HEAT"/>
    <property type="match status" value="5"/>
</dbReference>
<dbReference type="InterPro" id="IPR011989">
    <property type="entry name" value="ARM-like"/>
</dbReference>
<dbReference type="SUPFAM" id="SSF48371">
    <property type="entry name" value="ARM repeat"/>
    <property type="match status" value="1"/>
</dbReference>
<name>A0ABW9ISU3_STRGJ</name>
<dbReference type="Proteomes" id="UP001631993">
    <property type="component" value="Unassembled WGS sequence"/>
</dbReference>
<organism evidence="1 2">
    <name type="scientific">Streptomyces galilaeus</name>
    <dbReference type="NCBI Taxonomy" id="33899"/>
    <lineage>
        <taxon>Bacteria</taxon>
        <taxon>Bacillati</taxon>
        <taxon>Actinomycetota</taxon>
        <taxon>Actinomycetes</taxon>
        <taxon>Kitasatosporales</taxon>
        <taxon>Streptomycetaceae</taxon>
        <taxon>Streptomyces</taxon>
    </lineage>
</organism>
<dbReference type="PANTHER" id="PTHR12697:SF5">
    <property type="entry name" value="DEOXYHYPUSINE HYDROXYLASE"/>
    <property type="match status" value="1"/>
</dbReference>
<gene>
    <name evidence="1" type="ORF">ACKI1S_35985</name>
</gene>
<sequence length="499" mass="52034">MTAEHQIAHFLRELAGADAPRRAAAAKGLGAIGRAGHATALARAAEDRDPAVRAAAAHGLGRLGAREAGRDPLVKLMHDQDRDVRRRALLAAVRLGLDGAAVTEAFARLLGEPDRHLRINALAGLDALGAPGDASTLVAALGDADAAVWGRASSLLYRFRDDPAVRAEVMRTAREGTGAARARVLEMLPDRCIEGLHAVLLDGLRDPSAQVRVEAARRLLKAGGGAAVDALATALDDESDPEAAGRLLIMLGARGDRRATGPALRWLNHPDAGPRAALALGGIGTETAAERLRTALDERTLPGPTRAAAARAVGRSGAWDAVWLLLPLLDDADAELRAGVVDGLGALADGGLRLWERHPVAWALTAHLAAGGDDVWRTRNALAGLTQALPAVRRLAGRADSGEVRAAALSLLDADDPSDGRARGDVRRFVEALDDPHEAVRYHAALGLTRWTAAGGELAPGSGGEVRDRLARLGAADPSRRLRQAATEALEALGRVTDA</sequence>